<dbReference type="CDD" id="cd03019">
    <property type="entry name" value="DsbA_DsbA"/>
    <property type="match status" value="1"/>
</dbReference>
<proteinExistence type="inferred from homology"/>
<dbReference type="PROSITE" id="PS00194">
    <property type="entry name" value="THIOREDOXIN_1"/>
    <property type="match status" value="1"/>
</dbReference>
<comment type="similarity">
    <text evidence="2">Belongs to the thioredoxin family. DsbA subfamily.</text>
</comment>
<keyword evidence="12" id="KW-1185">Reference proteome</keyword>
<feature type="signal peptide" evidence="9">
    <location>
        <begin position="1"/>
        <end position="21"/>
    </location>
</feature>
<feature type="chain" id="PRO_5022824238" description="Thiol:disulfide interchange protein" evidence="9">
    <location>
        <begin position="22"/>
        <end position="226"/>
    </location>
</feature>
<evidence type="ECO:0000256" key="4">
    <source>
        <dbReference type="ARBA" id="ARBA00022764"/>
    </source>
</evidence>
<dbReference type="Gene3D" id="3.40.30.10">
    <property type="entry name" value="Glutaredoxin"/>
    <property type="match status" value="1"/>
</dbReference>
<evidence type="ECO:0000256" key="5">
    <source>
        <dbReference type="ARBA" id="ARBA00023157"/>
    </source>
</evidence>
<dbReference type="PANTHER" id="PTHR35891:SF3">
    <property type="entry name" value="THIOL:DISULFIDE INTERCHANGE PROTEIN DSBL"/>
    <property type="match status" value="1"/>
</dbReference>
<evidence type="ECO:0000256" key="3">
    <source>
        <dbReference type="ARBA" id="ARBA00022729"/>
    </source>
</evidence>
<dbReference type="RefSeq" id="WP_150699167.1">
    <property type="nucleotide sequence ID" value="NZ_CABPRZ010000023.1"/>
</dbReference>
<dbReference type="PIRSF" id="PIRSF001488">
    <property type="entry name" value="Tdi_protein"/>
    <property type="match status" value="1"/>
</dbReference>
<feature type="disulfide bond" description="Redox-active" evidence="8">
    <location>
        <begin position="57"/>
        <end position="60"/>
    </location>
</feature>
<feature type="domain" description="Thioredoxin" evidence="10">
    <location>
        <begin position="16"/>
        <end position="154"/>
    </location>
</feature>
<evidence type="ECO:0000256" key="1">
    <source>
        <dbReference type="ARBA" id="ARBA00004418"/>
    </source>
</evidence>
<keyword evidence="3 9" id="KW-0732">Signal</keyword>
<dbReference type="GO" id="GO:0042597">
    <property type="term" value="C:periplasmic space"/>
    <property type="evidence" value="ECO:0007669"/>
    <property type="project" value="UniProtKB-SubCell"/>
</dbReference>
<dbReference type="OrthoDB" id="9784896at2"/>
<comment type="subcellular location">
    <subcellularLocation>
        <location evidence="1 7">Periplasm</location>
    </subcellularLocation>
</comment>
<dbReference type="GO" id="GO:0015036">
    <property type="term" value="F:disulfide oxidoreductase activity"/>
    <property type="evidence" value="ECO:0007669"/>
    <property type="project" value="UniProtKB-ARBA"/>
</dbReference>
<organism evidence="11 12">
    <name type="scientific">Pandoraea terrae</name>
    <dbReference type="NCBI Taxonomy" id="1537710"/>
    <lineage>
        <taxon>Bacteria</taxon>
        <taxon>Pseudomonadati</taxon>
        <taxon>Pseudomonadota</taxon>
        <taxon>Betaproteobacteria</taxon>
        <taxon>Burkholderiales</taxon>
        <taxon>Burkholderiaceae</taxon>
        <taxon>Pandoraea</taxon>
    </lineage>
</organism>
<evidence type="ECO:0000256" key="8">
    <source>
        <dbReference type="PIRSR" id="PIRSR001488-1"/>
    </source>
</evidence>
<dbReference type="InterPro" id="IPR036249">
    <property type="entry name" value="Thioredoxin-like_sf"/>
</dbReference>
<accession>A0A5E4YF36</accession>
<evidence type="ECO:0000256" key="9">
    <source>
        <dbReference type="SAM" id="SignalP"/>
    </source>
</evidence>
<evidence type="ECO:0000256" key="7">
    <source>
        <dbReference type="PIRNR" id="PIRNR001488"/>
    </source>
</evidence>
<dbReference type="Proteomes" id="UP000414233">
    <property type="component" value="Unassembled WGS sequence"/>
</dbReference>
<evidence type="ECO:0000256" key="6">
    <source>
        <dbReference type="ARBA" id="ARBA00023284"/>
    </source>
</evidence>
<dbReference type="InterPro" id="IPR050824">
    <property type="entry name" value="Thiol_disulfide_DsbA"/>
</dbReference>
<evidence type="ECO:0000313" key="12">
    <source>
        <dbReference type="Proteomes" id="UP000414233"/>
    </source>
</evidence>
<dbReference type="InterPro" id="IPR001853">
    <property type="entry name" value="DSBA-like_thioredoxin_dom"/>
</dbReference>
<keyword evidence="4 7" id="KW-0574">Periplasm</keyword>
<name>A0A5E4YF36_9BURK</name>
<evidence type="ECO:0000259" key="10">
    <source>
        <dbReference type="PROSITE" id="PS51352"/>
    </source>
</evidence>
<dbReference type="EMBL" id="CABPRZ010000023">
    <property type="protein sequence ID" value="VVE47406.1"/>
    <property type="molecule type" value="Genomic_DNA"/>
</dbReference>
<dbReference type="InterPro" id="IPR013766">
    <property type="entry name" value="Thioredoxin_domain"/>
</dbReference>
<dbReference type="AlphaFoldDB" id="A0A5E4YF36"/>
<reference evidence="11 12" key="1">
    <citation type="submission" date="2019-08" db="EMBL/GenBank/DDBJ databases">
        <authorList>
            <person name="Peeters C."/>
        </authorList>
    </citation>
    <scope>NUCLEOTIDE SEQUENCE [LARGE SCALE GENOMIC DNA]</scope>
    <source>
        <strain evidence="11 12">LMG 30175</strain>
    </source>
</reference>
<dbReference type="InterPro" id="IPR023205">
    <property type="entry name" value="DsbA/DsbL"/>
</dbReference>
<protein>
    <recommendedName>
        <fullName evidence="7">Thiol:disulfide interchange protein</fullName>
    </recommendedName>
</protein>
<keyword evidence="5 7" id="KW-1015">Disulfide bond</keyword>
<dbReference type="Pfam" id="PF01323">
    <property type="entry name" value="DSBA"/>
    <property type="match status" value="1"/>
</dbReference>
<sequence>MKKILGAVLVSLGFLAGTASASPAAPVAGVDYTVLQSPQPTDSAGKIEVTEFFWYGCPHCNALEPSLEQWVKKQRKDIVFKRVPVAFQDRFEPHTRMFYALVTLGREADLTPKVFHAIHDEKNYLLTSQTQADYLAQFGVDKKAYLDAYNSFTTQTNVKRAKALTDAYKIDGVPALAIQGKYLASPATTGDALTKAGHPPKTEQETFDAALQTVDSIIQQVRAKKL</sequence>
<dbReference type="PANTHER" id="PTHR35891">
    <property type="entry name" value="THIOL:DISULFIDE INTERCHANGE PROTEIN DSBA"/>
    <property type="match status" value="1"/>
</dbReference>
<evidence type="ECO:0000256" key="2">
    <source>
        <dbReference type="ARBA" id="ARBA00005791"/>
    </source>
</evidence>
<evidence type="ECO:0000313" key="11">
    <source>
        <dbReference type="EMBL" id="VVE47406.1"/>
    </source>
</evidence>
<keyword evidence="6" id="KW-0676">Redox-active center</keyword>
<dbReference type="SUPFAM" id="SSF52833">
    <property type="entry name" value="Thioredoxin-like"/>
    <property type="match status" value="1"/>
</dbReference>
<gene>
    <name evidence="11" type="ORF">PTE30175_04383</name>
</gene>
<dbReference type="InterPro" id="IPR017937">
    <property type="entry name" value="Thioredoxin_CS"/>
</dbReference>
<dbReference type="PROSITE" id="PS51352">
    <property type="entry name" value="THIOREDOXIN_2"/>
    <property type="match status" value="1"/>
</dbReference>